<keyword evidence="2" id="KW-1185">Reference proteome</keyword>
<protein>
    <submittedName>
        <fullName evidence="1">Uncharacterized protein</fullName>
    </submittedName>
</protein>
<gene>
    <name evidence="1" type="ORF">A9Z40_12805</name>
</gene>
<dbReference type="Proteomes" id="UP000093918">
    <property type="component" value="Unassembled WGS sequence"/>
</dbReference>
<comment type="caution">
    <text evidence="1">The sequence shown here is derived from an EMBL/GenBank/DDBJ whole genome shotgun (WGS) entry which is preliminary data.</text>
</comment>
<sequence length="100" mass="11120">MIQGSRDAIEHIRSHIQLCDIDSTTGGRETRQAEPGGGLQRVRYEVIDGLRYLTYSGQIRARHGHHLAEPPDTSISLIPRFGCELLEPSDGGLRTLNVTR</sequence>
<evidence type="ECO:0000313" key="2">
    <source>
        <dbReference type="Proteomes" id="UP000093918"/>
    </source>
</evidence>
<name>A0ABX2WLF6_9MICO</name>
<dbReference type="EMBL" id="LZEM01000005">
    <property type="protein sequence ID" value="OAZ44265.1"/>
    <property type="molecule type" value="Genomic_DNA"/>
</dbReference>
<reference evidence="2" key="1">
    <citation type="submission" date="2016-06" db="EMBL/GenBank/DDBJ databases">
        <title>Genome sequencing of cellulolytic organisms.</title>
        <authorList>
            <person name="Bohra V."/>
            <person name="Dafale N.A."/>
            <person name="Purohit H.J."/>
        </authorList>
    </citation>
    <scope>NUCLEOTIDE SEQUENCE [LARGE SCALE GENOMIC DNA]</scope>
    <source>
        <strain evidence="2">ND21</strain>
    </source>
</reference>
<evidence type="ECO:0000313" key="1">
    <source>
        <dbReference type="EMBL" id="OAZ44265.1"/>
    </source>
</evidence>
<organism evidence="1 2">
    <name type="scientific">Microbacterium arborescens</name>
    <dbReference type="NCBI Taxonomy" id="33883"/>
    <lineage>
        <taxon>Bacteria</taxon>
        <taxon>Bacillati</taxon>
        <taxon>Actinomycetota</taxon>
        <taxon>Actinomycetes</taxon>
        <taxon>Micrococcales</taxon>
        <taxon>Microbacteriaceae</taxon>
        <taxon>Microbacterium</taxon>
    </lineage>
</organism>
<proteinExistence type="predicted"/>
<accession>A0ABX2WLF6</accession>